<organism evidence="2 3">
    <name type="scientific">Paenactinomyces guangxiensis</name>
    <dbReference type="NCBI Taxonomy" id="1490290"/>
    <lineage>
        <taxon>Bacteria</taxon>
        <taxon>Bacillati</taxon>
        <taxon>Bacillota</taxon>
        <taxon>Bacilli</taxon>
        <taxon>Bacillales</taxon>
        <taxon>Thermoactinomycetaceae</taxon>
        <taxon>Paenactinomyces</taxon>
    </lineage>
</organism>
<accession>A0A7W1WUI6</accession>
<feature type="transmembrane region" description="Helical" evidence="1">
    <location>
        <begin position="105"/>
        <end position="122"/>
    </location>
</feature>
<keyword evidence="1" id="KW-1133">Transmembrane helix</keyword>
<feature type="transmembrane region" description="Helical" evidence="1">
    <location>
        <begin position="5"/>
        <end position="24"/>
    </location>
</feature>
<proteinExistence type="predicted"/>
<dbReference type="RefSeq" id="WP_181754580.1">
    <property type="nucleotide sequence ID" value="NZ_JACEIQ010000028.1"/>
</dbReference>
<keyword evidence="3" id="KW-1185">Reference proteome</keyword>
<evidence type="ECO:0000256" key="1">
    <source>
        <dbReference type="SAM" id="Phobius"/>
    </source>
</evidence>
<feature type="transmembrane region" description="Helical" evidence="1">
    <location>
        <begin position="56"/>
        <end position="73"/>
    </location>
</feature>
<keyword evidence="1" id="KW-0812">Transmembrane</keyword>
<gene>
    <name evidence="2" type="ORF">H1191_18660</name>
</gene>
<dbReference type="AlphaFoldDB" id="A0A7W1WUI6"/>
<protein>
    <recommendedName>
        <fullName evidence="4">DUF5668 domain-containing protein</fullName>
    </recommendedName>
</protein>
<sequence>MHKKIVGFFLILGGILLMILKTGLAPLSSFITWPFLLFFAGAFLIFFAFVKANAQLALLGGILGSLGLSVWIHRNIEEIHWSVLIGMLGVAFLLQFAINKNNLSALIGGVLVLTGVFAWPGIQELPFIAPVANILHMIWPVFVVVLGVIFLLKK</sequence>
<feature type="transmembrane region" description="Helical" evidence="1">
    <location>
        <begin position="134"/>
        <end position="152"/>
    </location>
</feature>
<name>A0A7W1WUI6_9BACL</name>
<feature type="transmembrane region" description="Helical" evidence="1">
    <location>
        <begin position="79"/>
        <end position="98"/>
    </location>
</feature>
<evidence type="ECO:0000313" key="2">
    <source>
        <dbReference type="EMBL" id="MBA4496289.1"/>
    </source>
</evidence>
<comment type="caution">
    <text evidence="2">The sequence shown here is derived from an EMBL/GenBank/DDBJ whole genome shotgun (WGS) entry which is preliminary data.</text>
</comment>
<dbReference type="Proteomes" id="UP000535491">
    <property type="component" value="Unassembled WGS sequence"/>
</dbReference>
<evidence type="ECO:0000313" key="3">
    <source>
        <dbReference type="Proteomes" id="UP000535491"/>
    </source>
</evidence>
<reference evidence="2 3" key="1">
    <citation type="submission" date="2020-07" db="EMBL/GenBank/DDBJ databases">
        <authorList>
            <person name="Feng H."/>
        </authorList>
    </citation>
    <scope>NUCLEOTIDE SEQUENCE [LARGE SCALE GENOMIC DNA]</scope>
    <source>
        <strain evidence="3">s-10</strain>
    </source>
</reference>
<feature type="transmembrane region" description="Helical" evidence="1">
    <location>
        <begin position="30"/>
        <end position="49"/>
    </location>
</feature>
<dbReference type="EMBL" id="JACEIQ010000028">
    <property type="protein sequence ID" value="MBA4496289.1"/>
    <property type="molecule type" value="Genomic_DNA"/>
</dbReference>
<keyword evidence="1" id="KW-0472">Membrane</keyword>
<evidence type="ECO:0008006" key="4">
    <source>
        <dbReference type="Google" id="ProtNLM"/>
    </source>
</evidence>